<dbReference type="Proteomes" id="UP001157502">
    <property type="component" value="Chromosome 6"/>
</dbReference>
<evidence type="ECO:0000313" key="2">
    <source>
        <dbReference type="Proteomes" id="UP001157502"/>
    </source>
</evidence>
<evidence type="ECO:0000313" key="1">
    <source>
        <dbReference type="EMBL" id="KAJ8010245.1"/>
    </source>
</evidence>
<comment type="caution">
    <text evidence="1">The sequence shown here is derived from an EMBL/GenBank/DDBJ whole genome shotgun (WGS) entry which is preliminary data.</text>
</comment>
<dbReference type="EMBL" id="CM055733">
    <property type="protein sequence ID" value="KAJ8010245.1"/>
    <property type="molecule type" value="Genomic_DNA"/>
</dbReference>
<organism evidence="1 2">
    <name type="scientific">Dallia pectoralis</name>
    <name type="common">Alaska blackfish</name>
    <dbReference type="NCBI Taxonomy" id="75939"/>
    <lineage>
        <taxon>Eukaryota</taxon>
        <taxon>Metazoa</taxon>
        <taxon>Chordata</taxon>
        <taxon>Craniata</taxon>
        <taxon>Vertebrata</taxon>
        <taxon>Euteleostomi</taxon>
        <taxon>Actinopterygii</taxon>
        <taxon>Neopterygii</taxon>
        <taxon>Teleostei</taxon>
        <taxon>Protacanthopterygii</taxon>
        <taxon>Esociformes</taxon>
        <taxon>Umbridae</taxon>
        <taxon>Dallia</taxon>
    </lineage>
</organism>
<keyword evidence="2" id="KW-1185">Reference proteome</keyword>
<accession>A0ACC2H380</accession>
<proteinExistence type="predicted"/>
<protein>
    <submittedName>
        <fullName evidence="1">Uncharacterized protein</fullName>
    </submittedName>
</protein>
<reference evidence="1" key="1">
    <citation type="submission" date="2021-05" db="EMBL/GenBank/DDBJ databases">
        <authorList>
            <person name="Pan Q."/>
            <person name="Jouanno E."/>
            <person name="Zahm M."/>
            <person name="Klopp C."/>
            <person name="Cabau C."/>
            <person name="Louis A."/>
            <person name="Berthelot C."/>
            <person name="Parey E."/>
            <person name="Roest Crollius H."/>
            <person name="Montfort J."/>
            <person name="Robinson-Rechavi M."/>
            <person name="Bouchez O."/>
            <person name="Lampietro C."/>
            <person name="Lopez Roques C."/>
            <person name="Donnadieu C."/>
            <person name="Postlethwait J."/>
            <person name="Bobe J."/>
            <person name="Dillon D."/>
            <person name="Chandos A."/>
            <person name="von Hippel F."/>
            <person name="Guiguen Y."/>
        </authorList>
    </citation>
    <scope>NUCLEOTIDE SEQUENCE</scope>
    <source>
        <strain evidence="1">YG-Jan2019</strain>
    </source>
</reference>
<name>A0ACC2H380_DALPE</name>
<sequence>MGADTEEHLCAILRDSPVSFQMDETTTSDNNALLIAYICFKASSSERAVEAQATFRTSGWGSCVPNMRSLALWEKTRLLIAFPTTCLVEQGSSHVLQIQSKYRNCLDLMASGTLQLKLTSLQFAEKKLAEKHQTQGSY</sequence>
<gene>
    <name evidence="1" type="ORF">DPEC_G00073000</name>
</gene>